<sequence>MGQTENLEEVEVKHDETNEESQKELIPAPLASAPPPAPPPPPPFAPIPSVAQAPLPPPPMPPVAAPPRPSSIPTPPQMPQQQQHFQSTAVQAYQPMQNLYPTPTMPMPMASANSMPFQMPFGMPMFQQQQPQQQIQSPQIQQSFNPTFFINMATFMHKIQTATNKYQQEINTLVYEFQMNTFSSGNNFQIPNFQSMSSNYSQMPGPMMPMMPMAQYSQQQQQMYPQPGQIISQNPYSNLHNPTPPVPAFTNSTAPKSSQQNNSKPMAPPNLLEEIQAAGGIEFLRRKKSNAKAPPA</sequence>
<protein>
    <submittedName>
        <fullName evidence="2">Uncharacterized protein</fullName>
    </submittedName>
</protein>
<evidence type="ECO:0000313" key="1">
    <source>
        <dbReference type="Proteomes" id="UP000887579"/>
    </source>
</evidence>
<reference evidence="2" key="1">
    <citation type="submission" date="2022-11" db="UniProtKB">
        <authorList>
            <consortium name="WormBaseParasite"/>
        </authorList>
    </citation>
    <scope>IDENTIFICATION</scope>
</reference>
<name>A0AC34F591_9BILA</name>
<evidence type="ECO:0000313" key="2">
    <source>
        <dbReference type="WBParaSite" id="ES5_v2.g12359.t1"/>
    </source>
</evidence>
<dbReference type="WBParaSite" id="ES5_v2.g12359.t1">
    <property type="protein sequence ID" value="ES5_v2.g12359.t1"/>
    <property type="gene ID" value="ES5_v2.g12359"/>
</dbReference>
<accession>A0AC34F591</accession>
<organism evidence="1 2">
    <name type="scientific">Panagrolaimus sp. ES5</name>
    <dbReference type="NCBI Taxonomy" id="591445"/>
    <lineage>
        <taxon>Eukaryota</taxon>
        <taxon>Metazoa</taxon>
        <taxon>Ecdysozoa</taxon>
        <taxon>Nematoda</taxon>
        <taxon>Chromadorea</taxon>
        <taxon>Rhabditida</taxon>
        <taxon>Tylenchina</taxon>
        <taxon>Panagrolaimomorpha</taxon>
        <taxon>Panagrolaimoidea</taxon>
        <taxon>Panagrolaimidae</taxon>
        <taxon>Panagrolaimus</taxon>
    </lineage>
</organism>
<dbReference type="Proteomes" id="UP000887579">
    <property type="component" value="Unplaced"/>
</dbReference>
<proteinExistence type="predicted"/>